<reference evidence="1 2" key="1">
    <citation type="submission" date="2019-02" db="EMBL/GenBank/DDBJ databases">
        <title>Deep-cultivation of Planctomycetes and their phenomic and genomic characterization uncovers novel biology.</title>
        <authorList>
            <person name="Wiegand S."/>
            <person name="Jogler M."/>
            <person name="Boedeker C."/>
            <person name="Pinto D."/>
            <person name="Vollmers J."/>
            <person name="Rivas-Marin E."/>
            <person name="Kohn T."/>
            <person name="Peeters S.H."/>
            <person name="Heuer A."/>
            <person name="Rast P."/>
            <person name="Oberbeckmann S."/>
            <person name="Bunk B."/>
            <person name="Jeske O."/>
            <person name="Meyerdierks A."/>
            <person name="Storesund J.E."/>
            <person name="Kallscheuer N."/>
            <person name="Luecker S."/>
            <person name="Lage O.M."/>
            <person name="Pohl T."/>
            <person name="Merkel B.J."/>
            <person name="Hornburger P."/>
            <person name="Mueller R.-W."/>
            <person name="Bruemmer F."/>
            <person name="Labrenz M."/>
            <person name="Spormann A.M."/>
            <person name="Op den Camp H."/>
            <person name="Overmann J."/>
            <person name="Amann R."/>
            <person name="Jetten M.S.M."/>
            <person name="Mascher T."/>
            <person name="Medema M.H."/>
            <person name="Devos D.P."/>
            <person name="Kaster A.-K."/>
            <person name="Ovreas L."/>
            <person name="Rohde M."/>
            <person name="Galperin M.Y."/>
            <person name="Jogler C."/>
        </authorList>
    </citation>
    <scope>NUCLEOTIDE SEQUENCE [LARGE SCALE GENOMIC DNA]</scope>
    <source>
        <strain evidence="1 2">HG15A2</strain>
    </source>
</reference>
<evidence type="ECO:0000313" key="1">
    <source>
        <dbReference type="EMBL" id="QDS97452.1"/>
    </source>
</evidence>
<gene>
    <name evidence="1" type="ORF">HG15A2_07130</name>
</gene>
<dbReference type="KEGG" id="amob:HG15A2_07130"/>
<organism evidence="1 2">
    <name type="scientific">Adhaeretor mobilis</name>
    <dbReference type="NCBI Taxonomy" id="1930276"/>
    <lineage>
        <taxon>Bacteria</taxon>
        <taxon>Pseudomonadati</taxon>
        <taxon>Planctomycetota</taxon>
        <taxon>Planctomycetia</taxon>
        <taxon>Pirellulales</taxon>
        <taxon>Lacipirellulaceae</taxon>
        <taxon>Adhaeretor</taxon>
    </lineage>
</organism>
<dbReference type="AlphaFoldDB" id="A0A517MRE4"/>
<evidence type="ECO:0000313" key="2">
    <source>
        <dbReference type="Proteomes" id="UP000319852"/>
    </source>
</evidence>
<dbReference type="OrthoDB" id="269293at2"/>
<protein>
    <submittedName>
        <fullName evidence="1">Uncharacterized protein</fullName>
    </submittedName>
</protein>
<proteinExistence type="predicted"/>
<accession>A0A517MRE4</accession>
<dbReference type="Proteomes" id="UP000319852">
    <property type="component" value="Chromosome"/>
</dbReference>
<dbReference type="EMBL" id="CP036263">
    <property type="protein sequence ID" value="QDS97452.1"/>
    <property type="molecule type" value="Genomic_DNA"/>
</dbReference>
<dbReference type="RefSeq" id="WP_145057842.1">
    <property type="nucleotide sequence ID" value="NZ_CP036263.1"/>
</dbReference>
<sequence length="214" mass="24543">MNFFAHAQHCLDDPYQCAGVAVPDWLGVFRPRVRCRSRHVEPHIGSQNPDIAALSVGIMRHHTDDGWFHETAAFSELSVDFAGRIRCATGDVDGMRPSFLGHILVELLLDWTLIEEKPGDLDRYYKSLAKVSPTLVARQVSNMCGQDAGELESLIPRFLEVRFLEDYGEDETLCYRLNQVMKRVRLAELPVTFREVLPQARHDVRERRRDLLAR</sequence>
<keyword evidence="2" id="KW-1185">Reference proteome</keyword>
<name>A0A517MRE4_9BACT</name>